<evidence type="ECO:0000313" key="3">
    <source>
        <dbReference type="Proteomes" id="UP000320771"/>
    </source>
</evidence>
<dbReference type="InterPro" id="IPR002477">
    <property type="entry name" value="Peptidoglycan-bd-like"/>
</dbReference>
<dbReference type="InterPro" id="IPR036366">
    <property type="entry name" value="PGBDSf"/>
</dbReference>
<dbReference type="EMBL" id="MN062703">
    <property type="protein sequence ID" value="QDP44077.1"/>
    <property type="molecule type" value="Genomic_DNA"/>
</dbReference>
<gene>
    <name evidence="2" type="primary">25</name>
    <name evidence="2" type="ORF">SEA_MCGALLEON_25</name>
</gene>
<dbReference type="KEGG" id="vg:56214146"/>
<protein>
    <submittedName>
        <fullName evidence="2">Lysin A</fullName>
    </submittedName>
</protein>
<dbReference type="Pfam" id="PF01471">
    <property type="entry name" value="PG_binding_1"/>
    <property type="match status" value="1"/>
</dbReference>
<dbReference type="RefSeq" id="YP_009908601.1">
    <property type="nucleotide sequence ID" value="NC_049927.1"/>
</dbReference>
<dbReference type="SUPFAM" id="SSF47090">
    <property type="entry name" value="PGBD-like"/>
    <property type="match status" value="2"/>
</dbReference>
<dbReference type="GeneID" id="56214146"/>
<accession>A0A516KQV1</accession>
<name>A0A516KQV1_9CAUD</name>
<dbReference type="InterPro" id="IPR036365">
    <property type="entry name" value="PGBD-like_sf"/>
</dbReference>
<organism evidence="2 3">
    <name type="scientific">Microbacterium phage McGalleon</name>
    <dbReference type="NCBI Taxonomy" id="2590936"/>
    <lineage>
        <taxon>Viruses</taxon>
        <taxon>Duplodnaviria</taxon>
        <taxon>Heunggongvirae</taxon>
        <taxon>Uroviricota</taxon>
        <taxon>Caudoviricetes</taxon>
        <taxon>Ilzatvirus</taxon>
        <taxon>Ilzatvirus mcgalleon</taxon>
    </lineage>
</organism>
<reference evidence="2 3" key="1">
    <citation type="submission" date="2019-06" db="EMBL/GenBank/DDBJ databases">
        <authorList>
            <person name="Kirkpatrick B.L."/>
            <person name="Twichell C.M."/>
            <person name="Davis D.J."/>
            <person name="Hampton E.S."/>
            <person name="Nguyen T."/>
            <person name="Niekamp K.S."/>
            <person name="Riley K.M."/>
            <person name="Lawson J.L."/>
            <person name="Butela K.A."/>
            <person name="Garlena R.A."/>
            <person name="Russell D.A."/>
            <person name="Pope W.H."/>
            <person name="Jacobs-Sera D."/>
            <person name="Hatfull G.F."/>
        </authorList>
    </citation>
    <scope>NUCLEOTIDE SEQUENCE [LARGE SCALE GENOMIC DNA]</scope>
</reference>
<sequence length="273" mass="29898">MGTKALKNHPGMWLREDAADAINALEDKYGPIVINRAGVTEAQQQEVIDRWDKGGTYNRPPYLFPPARPAKSSNHVKDGGIAVDVYNYTSDRAKLNEFGFEWYGPSDYVHYTFKGRPGSSSQGRPGYQDGSAELKSFQEKLIRMGHNLGPAGADGILGDYTANATKHEQKMAPLNGYKKLAVDGIPGPETNGYLDWWLAGRPGFGGGRPSSKSAGELTYLDIQQALNRKGYGLAEDGIWGKKSSNALADFQAKNGLRVDRLVGPLTWDKLNTF</sequence>
<keyword evidence="3" id="KW-1185">Reference proteome</keyword>
<evidence type="ECO:0000313" key="2">
    <source>
        <dbReference type="EMBL" id="QDP44077.1"/>
    </source>
</evidence>
<proteinExistence type="predicted"/>
<dbReference type="Proteomes" id="UP000320771">
    <property type="component" value="Segment"/>
</dbReference>
<evidence type="ECO:0000259" key="1">
    <source>
        <dbReference type="Pfam" id="PF01471"/>
    </source>
</evidence>
<dbReference type="Gene3D" id="1.10.101.10">
    <property type="entry name" value="PGBD-like superfamily/PGBD"/>
    <property type="match status" value="2"/>
</dbReference>
<feature type="domain" description="Peptidoglycan binding-like" evidence="1">
    <location>
        <begin position="221"/>
        <end position="270"/>
    </location>
</feature>